<comment type="caution">
    <text evidence="3">The sequence shown here is derived from an EMBL/GenBank/DDBJ whole genome shotgun (WGS) entry which is preliminary data.</text>
</comment>
<dbReference type="Pfam" id="PF06974">
    <property type="entry name" value="WS_DGAT_C"/>
    <property type="match status" value="1"/>
</dbReference>
<evidence type="ECO:0000256" key="1">
    <source>
        <dbReference type="SAM" id="Phobius"/>
    </source>
</evidence>
<gene>
    <name evidence="3" type="ORF">AFUS01_LOCUS15450</name>
</gene>
<name>A0A8J2K2J4_9HEXA</name>
<keyword evidence="1" id="KW-0472">Membrane</keyword>
<keyword evidence="1" id="KW-1133">Transmembrane helix</keyword>
<reference evidence="3" key="1">
    <citation type="submission" date="2021-06" db="EMBL/GenBank/DDBJ databases">
        <authorList>
            <person name="Hodson N. C."/>
            <person name="Mongue J. A."/>
            <person name="Jaron S. K."/>
        </authorList>
    </citation>
    <scope>NUCLEOTIDE SEQUENCE</scope>
</reference>
<proteinExistence type="predicted"/>
<dbReference type="InterPro" id="IPR009721">
    <property type="entry name" value="O-acyltransferase_WSD1_C"/>
</dbReference>
<keyword evidence="1" id="KW-0812">Transmembrane</keyword>
<evidence type="ECO:0000313" key="4">
    <source>
        <dbReference type="Proteomes" id="UP000708208"/>
    </source>
</evidence>
<organism evidence="3 4">
    <name type="scientific">Allacma fusca</name>
    <dbReference type="NCBI Taxonomy" id="39272"/>
    <lineage>
        <taxon>Eukaryota</taxon>
        <taxon>Metazoa</taxon>
        <taxon>Ecdysozoa</taxon>
        <taxon>Arthropoda</taxon>
        <taxon>Hexapoda</taxon>
        <taxon>Collembola</taxon>
        <taxon>Symphypleona</taxon>
        <taxon>Sminthuridae</taxon>
        <taxon>Allacma</taxon>
    </lineage>
</organism>
<sequence>MAVFRKSCDMLYFYLFFLTTLPVLVPLFLIFGVLPVLLYRSIAWVLVRTFRRDLLSFVSGVASIYVDPNPNKSIANFLVGFVLTGGISSQRISQLFKDRVLNLRDAKGNLIGLFRVAFRSPFTTTKLSGNKAGVSWKQLKSVLTLPYDIFVKMCTNESKKRPLGERHGSSNLCFNSTSIINVDDIKRIRKNHGVAYNAVILSAINGAIARALSDAGATPPETINLGYVLPLPNHPGGFNVHVTQSTMELPCYADSPKERLRRTHDIIVKDAGSLSPLILAYFLRLLSLAPVPITSALQGKILVPSKFLPSYFLTNMPVTTTRDDVDGLEIVDLIHGISVTYGMGLFISSLGVNNRQRFFFNMDKSVFGDEASAIKFPTYFEEELKAL</sequence>
<dbReference type="Proteomes" id="UP000708208">
    <property type="component" value="Unassembled WGS sequence"/>
</dbReference>
<evidence type="ECO:0000313" key="3">
    <source>
        <dbReference type="EMBL" id="CAG7726541.1"/>
    </source>
</evidence>
<accession>A0A8J2K2J4</accession>
<protein>
    <recommendedName>
        <fullName evidence="2">O-acyltransferase WSD1 C-terminal domain-containing protein</fullName>
    </recommendedName>
</protein>
<feature type="transmembrane region" description="Helical" evidence="1">
    <location>
        <begin position="12"/>
        <end position="39"/>
    </location>
</feature>
<dbReference type="AlphaFoldDB" id="A0A8J2K2J4"/>
<feature type="domain" description="O-acyltransferase WSD1 C-terminal" evidence="2">
    <location>
        <begin position="246"/>
        <end position="386"/>
    </location>
</feature>
<evidence type="ECO:0000259" key="2">
    <source>
        <dbReference type="Pfam" id="PF06974"/>
    </source>
</evidence>
<dbReference type="EMBL" id="CAJVCH010136842">
    <property type="protein sequence ID" value="CAG7726541.1"/>
    <property type="molecule type" value="Genomic_DNA"/>
</dbReference>
<keyword evidence="4" id="KW-1185">Reference proteome</keyword>